<keyword evidence="25" id="KW-1185">Reference proteome</keyword>
<dbReference type="Proteomes" id="UP001177023">
    <property type="component" value="Unassembled WGS sequence"/>
</dbReference>
<feature type="transmembrane region" description="Helical" evidence="21">
    <location>
        <begin position="66"/>
        <end position="88"/>
    </location>
</feature>
<evidence type="ECO:0000256" key="1">
    <source>
        <dbReference type="ARBA" id="ARBA00004651"/>
    </source>
</evidence>
<evidence type="ECO:0000256" key="12">
    <source>
        <dbReference type="ARBA" id="ARBA00022860"/>
    </source>
</evidence>
<feature type="domain" description="Calx-beta" evidence="23">
    <location>
        <begin position="373"/>
        <end position="475"/>
    </location>
</feature>
<dbReference type="SMART" id="SM00237">
    <property type="entry name" value="Calx_beta"/>
    <property type="match status" value="2"/>
</dbReference>
<evidence type="ECO:0000256" key="8">
    <source>
        <dbReference type="ARBA" id="ARBA00022723"/>
    </source>
</evidence>
<keyword evidence="15" id="KW-0406">Ion transport</keyword>
<dbReference type="InterPro" id="IPR004837">
    <property type="entry name" value="NaCa_Exmemb"/>
</dbReference>
<feature type="chain" id="PRO_5041263146" description="Calx-beta domain-containing protein" evidence="22">
    <location>
        <begin position="27"/>
        <end position="875"/>
    </location>
</feature>
<dbReference type="PANTHER" id="PTHR11878">
    <property type="entry name" value="SODIUM/CALCIUM EXCHANGER"/>
    <property type="match status" value="1"/>
</dbReference>
<evidence type="ECO:0000256" key="20">
    <source>
        <dbReference type="SAM" id="MobiDB-lite"/>
    </source>
</evidence>
<keyword evidence="6" id="KW-0109">Calcium transport</keyword>
<feature type="signal peptide" evidence="22">
    <location>
        <begin position="1"/>
        <end position="26"/>
    </location>
</feature>
<dbReference type="GO" id="GO:0098703">
    <property type="term" value="P:calcium ion import across plasma membrane"/>
    <property type="evidence" value="ECO:0007669"/>
    <property type="project" value="TreeGrafter"/>
</dbReference>
<dbReference type="GO" id="GO:0046872">
    <property type="term" value="F:metal ion binding"/>
    <property type="evidence" value="ECO:0007669"/>
    <property type="project" value="UniProtKB-KW"/>
</dbReference>
<organism evidence="24 25">
    <name type="scientific">Mesorhabditis spiculigera</name>
    <dbReference type="NCBI Taxonomy" id="96644"/>
    <lineage>
        <taxon>Eukaryota</taxon>
        <taxon>Metazoa</taxon>
        <taxon>Ecdysozoa</taxon>
        <taxon>Nematoda</taxon>
        <taxon>Chromadorea</taxon>
        <taxon>Rhabditida</taxon>
        <taxon>Rhabditina</taxon>
        <taxon>Rhabditomorpha</taxon>
        <taxon>Rhabditoidea</taxon>
        <taxon>Rhabditidae</taxon>
        <taxon>Mesorhabditinae</taxon>
        <taxon>Mesorhabditis</taxon>
    </lineage>
</organism>
<evidence type="ECO:0000256" key="16">
    <source>
        <dbReference type="ARBA" id="ARBA00023136"/>
    </source>
</evidence>
<evidence type="ECO:0000313" key="25">
    <source>
        <dbReference type="Proteomes" id="UP001177023"/>
    </source>
</evidence>
<evidence type="ECO:0000256" key="18">
    <source>
        <dbReference type="ARBA" id="ARBA00023201"/>
    </source>
</evidence>
<keyword evidence="14" id="KW-0915">Sodium</keyword>
<keyword evidence="4" id="KW-0050">Antiport</keyword>
<comment type="catalytic activity">
    <reaction evidence="19">
        <text>Ca(2+)(in) + 3 Na(+)(out) = Ca(2+)(out) + 3 Na(+)(in)</text>
        <dbReference type="Rhea" id="RHEA:69955"/>
        <dbReference type="ChEBI" id="CHEBI:29101"/>
        <dbReference type="ChEBI" id="CHEBI:29108"/>
    </reaction>
</comment>
<dbReference type="InterPro" id="IPR038081">
    <property type="entry name" value="CalX-like_sf"/>
</dbReference>
<keyword evidence="13 21" id="KW-1133">Transmembrane helix</keyword>
<proteinExistence type="inferred from homology"/>
<evidence type="ECO:0000256" key="2">
    <source>
        <dbReference type="ARBA" id="ARBA00007489"/>
    </source>
</evidence>
<evidence type="ECO:0000259" key="23">
    <source>
        <dbReference type="SMART" id="SM00237"/>
    </source>
</evidence>
<feature type="transmembrane region" description="Helical" evidence="21">
    <location>
        <begin position="162"/>
        <end position="183"/>
    </location>
</feature>
<evidence type="ECO:0000256" key="9">
    <source>
        <dbReference type="ARBA" id="ARBA00022729"/>
    </source>
</evidence>
<evidence type="ECO:0000256" key="11">
    <source>
        <dbReference type="ARBA" id="ARBA00022837"/>
    </source>
</evidence>
<feature type="region of interest" description="Disordered" evidence="20">
    <location>
        <begin position="268"/>
        <end position="288"/>
    </location>
</feature>
<keyword evidence="8" id="KW-0479">Metal-binding</keyword>
<feature type="transmembrane region" description="Helical" evidence="21">
    <location>
        <begin position="700"/>
        <end position="724"/>
    </location>
</feature>
<comment type="caution">
    <text evidence="24">The sequence shown here is derived from an EMBL/GenBank/DDBJ whole genome shotgun (WGS) entry which is preliminary data.</text>
</comment>
<dbReference type="InterPro" id="IPR003644">
    <property type="entry name" value="Calx_beta"/>
</dbReference>
<keyword evidence="3" id="KW-0813">Transport</keyword>
<name>A0AA36D238_9BILA</name>
<dbReference type="GO" id="GO:0042383">
    <property type="term" value="C:sarcolemma"/>
    <property type="evidence" value="ECO:0007669"/>
    <property type="project" value="TreeGrafter"/>
</dbReference>
<dbReference type="InterPro" id="IPR044880">
    <property type="entry name" value="NCX_ion-bd_dom_sf"/>
</dbReference>
<keyword evidence="12" id="KW-0112">Calmodulin-binding</keyword>
<feature type="transmembrane region" description="Helical" evidence="21">
    <location>
        <begin position="130"/>
        <end position="150"/>
    </location>
</feature>
<accession>A0AA36D238</accession>
<dbReference type="GO" id="GO:0005432">
    <property type="term" value="F:calcium:sodium antiporter activity"/>
    <property type="evidence" value="ECO:0007669"/>
    <property type="project" value="InterPro"/>
</dbReference>
<evidence type="ECO:0000256" key="17">
    <source>
        <dbReference type="ARBA" id="ARBA00023180"/>
    </source>
</evidence>
<evidence type="ECO:0000256" key="5">
    <source>
        <dbReference type="ARBA" id="ARBA00022475"/>
    </source>
</evidence>
<dbReference type="GO" id="GO:0007154">
    <property type="term" value="P:cell communication"/>
    <property type="evidence" value="ECO:0007669"/>
    <property type="project" value="InterPro"/>
</dbReference>
<keyword evidence="5" id="KW-1003">Cell membrane</keyword>
<keyword evidence="9 22" id="KW-0732">Signal</keyword>
<dbReference type="InterPro" id="IPR004836">
    <property type="entry name" value="Na_Ca_Ex"/>
</dbReference>
<evidence type="ECO:0000256" key="14">
    <source>
        <dbReference type="ARBA" id="ARBA00023053"/>
    </source>
</evidence>
<dbReference type="GO" id="GO:0098794">
    <property type="term" value="C:postsynapse"/>
    <property type="evidence" value="ECO:0007669"/>
    <property type="project" value="TreeGrafter"/>
</dbReference>
<evidence type="ECO:0000256" key="7">
    <source>
        <dbReference type="ARBA" id="ARBA00022692"/>
    </source>
</evidence>
<feature type="transmembrane region" description="Helical" evidence="21">
    <location>
        <begin position="776"/>
        <end position="796"/>
    </location>
</feature>
<feature type="transmembrane region" description="Helical" evidence="21">
    <location>
        <begin position="225"/>
        <end position="245"/>
    </location>
</feature>
<feature type="transmembrane region" description="Helical" evidence="21">
    <location>
        <begin position="847"/>
        <end position="866"/>
    </location>
</feature>
<dbReference type="Gene3D" id="2.60.40.2030">
    <property type="match status" value="2"/>
</dbReference>
<dbReference type="Pfam" id="PF16494">
    <property type="entry name" value="Na_Ca_ex_C"/>
    <property type="match status" value="1"/>
</dbReference>
<dbReference type="InterPro" id="IPR032452">
    <property type="entry name" value="Na_Ca_Ex_C-exten"/>
</dbReference>
<protein>
    <recommendedName>
        <fullName evidence="23">Calx-beta domain-containing protein</fullName>
    </recommendedName>
</protein>
<evidence type="ECO:0000256" key="21">
    <source>
        <dbReference type="SAM" id="Phobius"/>
    </source>
</evidence>
<evidence type="ECO:0000256" key="22">
    <source>
        <dbReference type="SAM" id="SignalP"/>
    </source>
</evidence>
<keyword evidence="7 21" id="KW-0812">Transmembrane</keyword>
<dbReference type="GO" id="GO:0005516">
    <property type="term" value="F:calmodulin binding"/>
    <property type="evidence" value="ECO:0007669"/>
    <property type="project" value="UniProtKB-KW"/>
</dbReference>
<dbReference type="Pfam" id="PF03160">
    <property type="entry name" value="Calx-beta"/>
    <property type="match status" value="1"/>
</dbReference>
<dbReference type="PRINTS" id="PR01259">
    <property type="entry name" value="NACAEXCHNGR"/>
</dbReference>
<dbReference type="InterPro" id="IPR051171">
    <property type="entry name" value="CaCA"/>
</dbReference>
<evidence type="ECO:0000256" key="10">
    <source>
        <dbReference type="ARBA" id="ARBA00022737"/>
    </source>
</evidence>
<evidence type="ECO:0000313" key="24">
    <source>
        <dbReference type="EMBL" id="CAJ0579276.1"/>
    </source>
</evidence>
<feature type="transmembrane region" description="Helical" evidence="21">
    <location>
        <begin position="808"/>
        <end position="826"/>
    </location>
</feature>
<dbReference type="AlphaFoldDB" id="A0AA36D238"/>
<evidence type="ECO:0000256" key="13">
    <source>
        <dbReference type="ARBA" id="ARBA00022989"/>
    </source>
</evidence>
<dbReference type="Gene3D" id="1.20.1420.30">
    <property type="entry name" value="NCX, central ion-binding region"/>
    <property type="match status" value="2"/>
</dbReference>
<dbReference type="EMBL" id="CATQJA010002656">
    <property type="protein sequence ID" value="CAJ0579276.1"/>
    <property type="molecule type" value="Genomic_DNA"/>
</dbReference>
<keyword evidence="16 21" id="KW-0472">Membrane</keyword>
<feature type="non-terminal residue" evidence="24">
    <location>
        <position position="875"/>
    </location>
</feature>
<keyword evidence="11" id="KW-0106">Calcium</keyword>
<feature type="transmembrane region" description="Helical" evidence="21">
    <location>
        <begin position="195"/>
        <end position="213"/>
    </location>
</feature>
<reference evidence="24" key="1">
    <citation type="submission" date="2023-06" db="EMBL/GenBank/DDBJ databases">
        <authorList>
            <person name="Delattre M."/>
        </authorList>
    </citation>
    <scope>NUCLEOTIDE SEQUENCE</scope>
    <source>
        <strain evidence="24">AF72</strain>
    </source>
</reference>
<keyword evidence="10" id="KW-0677">Repeat</keyword>
<sequence length="875" mass="96492">MVASRVKASLRCVPLIGVLLCLSAVAVPLNASAQADDAQCAGAKPCQPGLILPVWMPQGNLPQCTIFIRATVYFIALGYMFYGVSIVADRFMAAIEVITSQEREVKRHKPVTGEPEVRLIRVWNETVSNLTLMALGSSAPEILLSVIEIFGNNFEAGDLGPATIVGSAAFNLFIIIAICILAIPSGEVRRVQHNHVFWVTVLWSTFAYVWLYLILCVFSPDVVEVWEGVLTFVFFPLTVASAYFTDQHGGTFGRRFFTAPLQSIRGRRRSPTHIPKNRGGGSGKDAAQLLSHSAPDPEAVAFEEHRKQYLEMFRQLRIDHPDAPIEELEKLATEKVVKSSRKSRAFYRIQATRMLTGQGDIVNRKLKGKESKQLAIEKPKNKFVVIDFDPAHYMCLESCGKVKLTVKCDRGLCDPNCTVSVAYKTVADTAQEESDFIPTNGTLTFKAGVDTQYIEVEIVDNDVYEEDEQFMVRLSQVRAWGLNNAPVPVRLGAAAQATVLIVDDDHAGAFGFTSEKFKVPETNGVFVAEVFRTRGARGKVSIPYKTVDGAAKSPGDYKHVEGLLEFEDEQTKGEITVEIVNDIEYEKNEEFYIELGEPIWQDAHEGEGAEGRPVLGDHPRCKVVIIEDKEIKNALEKVFADANIALMVGTSSWKQQFREAFEVEDLDDDGSISTKEKILHYVSLPWKLLFALIPPTDYLNGWLCFFVSIFFIGLLTAFIGDLAAHFGCTVGLKDSVTAISLVAMGTSIPDTFASKTAAIQDKYADSSIGNVTGSNAVNVFLGIGIAWMIAAMYHAWNGTVFRVQAGALAYSVSLFLIGSVVCIAVLQFRRFNKGIQGELGGPPRCKYLAALIFFMLWGFYVLLSSLEAYCIIPGF</sequence>
<keyword evidence="18" id="KW-0739">Sodium transport</keyword>
<dbReference type="PANTHER" id="PTHR11878:SF75">
    <property type="entry name" value="CALX-BETA DOMAIN-CONTAINING PROTEIN"/>
    <property type="match status" value="1"/>
</dbReference>
<evidence type="ECO:0000256" key="4">
    <source>
        <dbReference type="ARBA" id="ARBA00022449"/>
    </source>
</evidence>
<dbReference type="Pfam" id="PF01699">
    <property type="entry name" value="Na_Ca_ex"/>
    <property type="match status" value="2"/>
</dbReference>
<comment type="similarity">
    <text evidence="2">Belongs to the Ca(2+):cation antiporter (CaCA) (TC 2.A.19) family. SLC8 subfamily.</text>
</comment>
<comment type="subcellular location">
    <subcellularLocation>
        <location evidence="1">Cell membrane</location>
        <topology evidence="1">Multi-pass membrane protein</topology>
    </subcellularLocation>
</comment>
<keyword evidence="17" id="KW-0325">Glycoprotein</keyword>
<dbReference type="SUPFAM" id="SSF141072">
    <property type="entry name" value="CalX-like"/>
    <property type="match status" value="2"/>
</dbReference>
<evidence type="ECO:0000256" key="19">
    <source>
        <dbReference type="ARBA" id="ARBA00033667"/>
    </source>
</evidence>
<gene>
    <name evidence="24" type="ORF">MSPICULIGERA_LOCUS17501</name>
</gene>
<feature type="domain" description="Calx-beta" evidence="23">
    <location>
        <begin position="497"/>
        <end position="596"/>
    </location>
</feature>
<evidence type="ECO:0000256" key="3">
    <source>
        <dbReference type="ARBA" id="ARBA00022448"/>
    </source>
</evidence>
<dbReference type="GO" id="GO:0030424">
    <property type="term" value="C:axon"/>
    <property type="evidence" value="ECO:0007669"/>
    <property type="project" value="TreeGrafter"/>
</dbReference>
<evidence type="ECO:0000256" key="6">
    <source>
        <dbReference type="ARBA" id="ARBA00022568"/>
    </source>
</evidence>
<evidence type="ECO:0000256" key="15">
    <source>
        <dbReference type="ARBA" id="ARBA00023065"/>
    </source>
</evidence>